<dbReference type="AlphaFoldDB" id="A0A849VC12"/>
<dbReference type="Proteomes" id="UP000586305">
    <property type="component" value="Unassembled WGS sequence"/>
</dbReference>
<dbReference type="GO" id="GO:0006629">
    <property type="term" value="P:lipid metabolic process"/>
    <property type="evidence" value="ECO:0007669"/>
    <property type="project" value="InterPro"/>
</dbReference>
<keyword evidence="1" id="KW-0812">Transmembrane</keyword>
<feature type="transmembrane region" description="Helical" evidence="1">
    <location>
        <begin position="37"/>
        <end position="55"/>
    </location>
</feature>
<name>A0A849VC12_9GAMM</name>
<dbReference type="InterPro" id="IPR005804">
    <property type="entry name" value="FA_desaturase_dom"/>
</dbReference>
<feature type="transmembrane region" description="Helical" evidence="1">
    <location>
        <begin position="184"/>
        <end position="203"/>
    </location>
</feature>
<dbReference type="Pfam" id="PF00487">
    <property type="entry name" value="FA_desaturase"/>
    <property type="match status" value="1"/>
</dbReference>
<dbReference type="EMBL" id="JABBPG010000002">
    <property type="protein sequence ID" value="NOU50330.1"/>
    <property type="molecule type" value="Genomic_DNA"/>
</dbReference>
<evidence type="ECO:0000313" key="3">
    <source>
        <dbReference type="EMBL" id="NOU50330.1"/>
    </source>
</evidence>
<comment type="caution">
    <text evidence="3">The sequence shown here is derived from an EMBL/GenBank/DDBJ whole genome shotgun (WGS) entry which is preliminary data.</text>
</comment>
<protein>
    <submittedName>
        <fullName evidence="3">Fatty acid desaturase</fullName>
    </submittedName>
</protein>
<organism evidence="3 4">
    <name type="scientific">Pseudoalteromonas caenipelagi</name>
    <dbReference type="NCBI Taxonomy" id="2726988"/>
    <lineage>
        <taxon>Bacteria</taxon>
        <taxon>Pseudomonadati</taxon>
        <taxon>Pseudomonadota</taxon>
        <taxon>Gammaproteobacteria</taxon>
        <taxon>Alteromonadales</taxon>
        <taxon>Pseudoalteromonadaceae</taxon>
        <taxon>Pseudoalteromonas</taxon>
    </lineage>
</organism>
<keyword evidence="1" id="KW-0472">Membrane</keyword>
<dbReference type="RefSeq" id="WP_171625392.1">
    <property type="nucleotide sequence ID" value="NZ_JABBPG010000002.1"/>
</dbReference>
<feature type="transmembrane region" description="Helical" evidence="1">
    <location>
        <begin position="223"/>
        <end position="245"/>
    </location>
</feature>
<accession>A0A849VC12</accession>
<feature type="transmembrane region" description="Helical" evidence="1">
    <location>
        <begin position="89"/>
        <end position="107"/>
    </location>
</feature>
<reference evidence="3 4" key="1">
    <citation type="submission" date="2020-04" db="EMBL/GenBank/DDBJ databases">
        <title>Pseudoalteromonas caenipelagi sp. nov., isolated from a tidal flat.</title>
        <authorList>
            <person name="Park S."/>
            <person name="Yoon J.-H."/>
        </authorList>
    </citation>
    <scope>NUCLEOTIDE SEQUENCE [LARGE SCALE GENOMIC DNA]</scope>
    <source>
        <strain evidence="3 4">JBTF-M23</strain>
    </source>
</reference>
<evidence type="ECO:0000256" key="1">
    <source>
        <dbReference type="SAM" id="Phobius"/>
    </source>
</evidence>
<sequence>MTTVTTRNNIQHIVQEIKLQERLLRQRYTFLKYQDQISVLILLLSFVGMVGIGTLYVLGEVTAWTCIIFAAIFASISHELEHDLIHKQYFKFNTFAHNAMLFIVWLMRPNTINPWYRRRIHLHHHKTSGSTQDIEERLVGNGISNPFIRVIVICDGLLGLLLMQKRYRQEVKGFSFFSLFNSGFPITTCYFAILYSALLFHGVNLLSTDVLTFPHWLVATMDYVDILMVVLILPNVLRSICLNFITSSMHYYGGVSNVLEQTHVLNHWVMLPFQLFCFNFGATHSIHHFVPNQPFYIRQLIAAKVLPLMKRHGVNFNDFKSLKNANLYT</sequence>
<evidence type="ECO:0000313" key="4">
    <source>
        <dbReference type="Proteomes" id="UP000586305"/>
    </source>
</evidence>
<keyword evidence="1" id="KW-1133">Transmembrane helix</keyword>
<gene>
    <name evidence="3" type="ORF">HG263_07210</name>
</gene>
<evidence type="ECO:0000259" key="2">
    <source>
        <dbReference type="Pfam" id="PF00487"/>
    </source>
</evidence>
<feature type="domain" description="Fatty acid desaturase" evidence="2">
    <location>
        <begin position="63"/>
        <end position="318"/>
    </location>
</feature>
<keyword evidence="4" id="KW-1185">Reference proteome</keyword>
<proteinExistence type="predicted"/>